<keyword evidence="5" id="KW-1185">Reference proteome</keyword>
<evidence type="ECO:0000313" key="3">
    <source>
        <dbReference type="EMBL" id="KAE9356868.1"/>
    </source>
</evidence>
<dbReference type="EMBL" id="QXFU01000153">
    <property type="protein sequence ID" value="KAE9042178.1"/>
    <property type="molecule type" value="Genomic_DNA"/>
</dbReference>
<evidence type="ECO:0000313" key="2">
    <source>
        <dbReference type="EMBL" id="KAE9047983.1"/>
    </source>
</evidence>
<evidence type="ECO:0000313" key="5">
    <source>
        <dbReference type="Proteomes" id="UP000434957"/>
    </source>
</evidence>
<organism evidence="2 4">
    <name type="scientific">Phytophthora rubi</name>
    <dbReference type="NCBI Taxonomy" id="129364"/>
    <lineage>
        <taxon>Eukaryota</taxon>
        <taxon>Sar</taxon>
        <taxon>Stramenopiles</taxon>
        <taxon>Oomycota</taxon>
        <taxon>Peronosporomycetes</taxon>
        <taxon>Peronosporales</taxon>
        <taxon>Peronosporaceae</taxon>
        <taxon>Phytophthora</taxon>
    </lineage>
</organism>
<dbReference type="Proteomes" id="UP000429607">
    <property type="component" value="Unassembled WGS sequence"/>
</dbReference>
<protein>
    <submittedName>
        <fullName evidence="2">Uncharacterized protein</fullName>
    </submittedName>
</protein>
<evidence type="ECO:0000313" key="4">
    <source>
        <dbReference type="Proteomes" id="UP000429607"/>
    </source>
</evidence>
<dbReference type="AlphaFoldDB" id="A0A6A3P4T8"/>
<reference evidence="4 6" key="1">
    <citation type="submission" date="2018-09" db="EMBL/GenBank/DDBJ databases">
        <title>Genomic investigation of the strawberry pathogen Phytophthora fragariae indicates pathogenicity is determined by transcriptional variation in three key races.</title>
        <authorList>
            <person name="Adams T.M."/>
            <person name="Armitage A.D."/>
            <person name="Sobczyk M.K."/>
            <person name="Bates H.J."/>
            <person name="Dunwell J.M."/>
            <person name="Nellist C.F."/>
            <person name="Harrison R.J."/>
        </authorList>
    </citation>
    <scope>NUCLEOTIDE SEQUENCE [LARGE SCALE GENOMIC DNA]</scope>
    <source>
        <strain evidence="2 4">SCRP249</strain>
        <strain evidence="1 6">SCRP324</strain>
        <strain evidence="3 5">SCRP333</strain>
    </source>
</reference>
<name>A0A6A3P4T8_9STRA</name>
<dbReference type="Proteomes" id="UP000435112">
    <property type="component" value="Unassembled WGS sequence"/>
</dbReference>
<proteinExistence type="predicted"/>
<dbReference type="Proteomes" id="UP000434957">
    <property type="component" value="Unassembled WGS sequence"/>
</dbReference>
<dbReference type="EMBL" id="QXFV01000156">
    <property type="protein sequence ID" value="KAE9047983.1"/>
    <property type="molecule type" value="Genomic_DNA"/>
</dbReference>
<comment type="caution">
    <text evidence="2">The sequence shown here is derived from an EMBL/GenBank/DDBJ whole genome shotgun (WGS) entry which is preliminary data.</text>
</comment>
<evidence type="ECO:0000313" key="1">
    <source>
        <dbReference type="EMBL" id="KAE9042178.1"/>
    </source>
</evidence>
<dbReference type="EMBL" id="QXFT01000063">
    <property type="protein sequence ID" value="KAE9356868.1"/>
    <property type="molecule type" value="Genomic_DNA"/>
</dbReference>
<gene>
    <name evidence="2" type="ORF">PR001_g3993</name>
    <name evidence="1" type="ORF">PR002_g4047</name>
    <name evidence="3" type="ORF">PR003_g2072</name>
</gene>
<evidence type="ECO:0000313" key="6">
    <source>
        <dbReference type="Proteomes" id="UP000435112"/>
    </source>
</evidence>
<accession>A0A6A3P4T8</accession>
<sequence>MLGNSLTRYRCSKSTWAGLCLSAVGRAAHRSWSSAGRQRGLVRALRSDAMSMVGGPTRHLLRLLAGSQRGDAASCHQVLLSVLRSLSGAVQTHVCRELVRVLVSIVRAIASRASIASLLPFAGVWSMEGSRRCGPAIDPQLGESLLSVGRLRNGSECRRLYRGCCSPPRLCRIDDVEGRVQQITPRAVIENAWSSLCPVRLLGDDERLPTCVSFSTLTAKTWMFSTRPTTDSI</sequence>